<dbReference type="SUPFAM" id="SSF50129">
    <property type="entry name" value="GroES-like"/>
    <property type="match status" value="1"/>
</dbReference>
<evidence type="ECO:0000256" key="2">
    <source>
        <dbReference type="ARBA" id="ARBA00023002"/>
    </source>
</evidence>
<sequence>MAVNAKRCNLKRDDYLQLIPSGDRYMARVARIEQTGGPEVIKWVDIDLPDPGPGEVRMRNTAVGLNYIDTYFRSGLYPSELPAGLGGEAAGVIEAIGPGVEGFAVGDRVGTFGPSRGAYASERNLPAAQVITLPDTVDDRTAAALLLKGCTAEFLVERCARVQPGQTVLVHAAAGGVGHLLVGWLKHIGATVIGSVGTADKADQARAAGADHVLVHTQVDVAKEVRAITGGEGVPVVLDGVGKATWEVSLAATARRGLIVSYGNASGAITGVGLGVLAAKGSLFVTRPTLFDYYVDHEERQKGTDRVFEMLAKGAIVPEIGQAFALEDAAEAHRALEAGETRGATVLIP</sequence>
<dbReference type="InterPro" id="IPR011032">
    <property type="entry name" value="GroES-like_sf"/>
</dbReference>
<dbReference type="CDD" id="cd05286">
    <property type="entry name" value="QOR2"/>
    <property type="match status" value="1"/>
</dbReference>
<dbReference type="AlphaFoldDB" id="A0A160TK23"/>
<dbReference type="Gene3D" id="3.90.180.10">
    <property type="entry name" value="Medium-chain alcohol dehydrogenases, catalytic domain"/>
    <property type="match status" value="1"/>
</dbReference>
<dbReference type="GO" id="GO:0035925">
    <property type="term" value="F:mRNA 3'-UTR AU-rich region binding"/>
    <property type="evidence" value="ECO:0007669"/>
    <property type="project" value="TreeGrafter"/>
</dbReference>
<dbReference type="InterPro" id="IPR013154">
    <property type="entry name" value="ADH-like_N"/>
</dbReference>
<feature type="domain" description="Enoyl reductase (ER)" evidence="3">
    <location>
        <begin position="36"/>
        <end position="347"/>
    </location>
</feature>
<keyword evidence="2 4" id="KW-0560">Oxidoreductase</keyword>
<dbReference type="InterPro" id="IPR047618">
    <property type="entry name" value="QOR-like"/>
</dbReference>
<dbReference type="PANTHER" id="PTHR48106">
    <property type="entry name" value="QUINONE OXIDOREDUCTASE PIG3-RELATED"/>
    <property type="match status" value="1"/>
</dbReference>
<name>A0A160TK23_9ZZZZ</name>
<dbReference type="FunFam" id="3.40.50.720:FF:000053">
    <property type="entry name" value="Quinone oxidoreductase 1"/>
    <property type="match status" value="1"/>
</dbReference>
<dbReference type="GO" id="GO:0003960">
    <property type="term" value="F:quinone reductase (NADPH) activity"/>
    <property type="evidence" value="ECO:0007669"/>
    <property type="project" value="UniProtKB-EC"/>
</dbReference>
<evidence type="ECO:0000259" key="3">
    <source>
        <dbReference type="SMART" id="SM00829"/>
    </source>
</evidence>
<dbReference type="SMART" id="SM00829">
    <property type="entry name" value="PKS_ER"/>
    <property type="match status" value="1"/>
</dbReference>
<proteinExistence type="predicted"/>
<dbReference type="GO" id="GO:0005829">
    <property type="term" value="C:cytosol"/>
    <property type="evidence" value="ECO:0007669"/>
    <property type="project" value="TreeGrafter"/>
</dbReference>
<evidence type="ECO:0000256" key="1">
    <source>
        <dbReference type="ARBA" id="ARBA00022857"/>
    </source>
</evidence>
<dbReference type="EC" id="1.6.5.5" evidence="4"/>
<reference evidence="4" key="1">
    <citation type="submission" date="2015-10" db="EMBL/GenBank/DDBJ databases">
        <authorList>
            <person name="Gilbert D.G."/>
        </authorList>
    </citation>
    <scope>NUCLEOTIDE SEQUENCE</scope>
</reference>
<dbReference type="EMBL" id="CZQE01000165">
    <property type="protein sequence ID" value="CUS44658.1"/>
    <property type="molecule type" value="Genomic_DNA"/>
</dbReference>
<dbReference type="SUPFAM" id="SSF51735">
    <property type="entry name" value="NAD(P)-binding Rossmann-fold domains"/>
    <property type="match status" value="1"/>
</dbReference>
<dbReference type="Gene3D" id="3.40.50.720">
    <property type="entry name" value="NAD(P)-binding Rossmann-like Domain"/>
    <property type="match status" value="1"/>
</dbReference>
<accession>A0A160TK23</accession>
<protein>
    <submittedName>
        <fullName evidence="4">Quinone oxidoreductase</fullName>
        <ecNumber evidence="4">1.6.5.5</ecNumber>
    </submittedName>
</protein>
<dbReference type="InterPro" id="IPR013149">
    <property type="entry name" value="ADH-like_C"/>
</dbReference>
<dbReference type="InterPro" id="IPR020843">
    <property type="entry name" value="ER"/>
</dbReference>
<keyword evidence="1" id="KW-0521">NADP</keyword>
<gene>
    <name evidence="4" type="ORF">MGWOODY_Smn1722</name>
</gene>
<dbReference type="Pfam" id="PF08240">
    <property type="entry name" value="ADH_N"/>
    <property type="match status" value="1"/>
</dbReference>
<dbReference type="PANTHER" id="PTHR48106:SF13">
    <property type="entry name" value="QUINONE OXIDOREDUCTASE-RELATED"/>
    <property type="match status" value="1"/>
</dbReference>
<dbReference type="GO" id="GO:0070402">
    <property type="term" value="F:NADPH binding"/>
    <property type="evidence" value="ECO:0007669"/>
    <property type="project" value="TreeGrafter"/>
</dbReference>
<dbReference type="InterPro" id="IPR036291">
    <property type="entry name" value="NAD(P)-bd_dom_sf"/>
</dbReference>
<evidence type="ECO:0000313" key="4">
    <source>
        <dbReference type="EMBL" id="CUS44658.1"/>
    </source>
</evidence>
<organism evidence="4">
    <name type="scientific">hydrothermal vent metagenome</name>
    <dbReference type="NCBI Taxonomy" id="652676"/>
    <lineage>
        <taxon>unclassified sequences</taxon>
        <taxon>metagenomes</taxon>
        <taxon>ecological metagenomes</taxon>
    </lineage>
</organism>
<dbReference type="Pfam" id="PF00107">
    <property type="entry name" value="ADH_zinc_N"/>
    <property type="match status" value="1"/>
</dbReference>